<evidence type="ECO:0008006" key="4">
    <source>
        <dbReference type="Google" id="ProtNLM"/>
    </source>
</evidence>
<evidence type="ECO:0000256" key="1">
    <source>
        <dbReference type="ARBA" id="ARBA00006539"/>
    </source>
</evidence>
<gene>
    <name evidence="2" type="ORF">B5E88_05700</name>
</gene>
<dbReference type="NCBIfam" id="NF033529">
    <property type="entry name" value="transpos_ISLre2"/>
    <property type="match status" value="1"/>
</dbReference>
<organism evidence="2 3">
    <name type="scientific">Enterococcus cecorum</name>
    <dbReference type="NCBI Taxonomy" id="44008"/>
    <lineage>
        <taxon>Bacteria</taxon>
        <taxon>Bacillati</taxon>
        <taxon>Bacillota</taxon>
        <taxon>Bacilli</taxon>
        <taxon>Lactobacillales</taxon>
        <taxon>Enterococcaceae</taxon>
        <taxon>Enterococcus</taxon>
    </lineage>
</organism>
<accession>A0A1Y4QYT6</accession>
<dbReference type="AlphaFoldDB" id="A0A1Y4QYT6"/>
<dbReference type="InterPro" id="IPR009620">
    <property type="entry name" value="UPF0236"/>
</dbReference>
<dbReference type="GeneID" id="60871919"/>
<dbReference type="Proteomes" id="UP000196074">
    <property type="component" value="Unassembled WGS sequence"/>
</dbReference>
<dbReference type="EMBL" id="NFLC01000009">
    <property type="protein sequence ID" value="OUQ10457.1"/>
    <property type="molecule type" value="Genomic_DNA"/>
</dbReference>
<dbReference type="RefSeq" id="WP_016252417.1">
    <property type="nucleotide sequence ID" value="NZ_JAKYKN010000034.1"/>
</dbReference>
<evidence type="ECO:0000313" key="3">
    <source>
        <dbReference type="Proteomes" id="UP000196074"/>
    </source>
</evidence>
<protein>
    <recommendedName>
        <fullName evidence="4">ISLre2 family transposase</fullName>
    </recommendedName>
</protein>
<comment type="similarity">
    <text evidence="1">Belongs to the UPF0236 family.</text>
</comment>
<reference evidence="3" key="1">
    <citation type="submission" date="2017-04" db="EMBL/GenBank/DDBJ databases">
        <title>Function of individual gut microbiota members based on whole genome sequencing of pure cultures obtained from chicken caecum.</title>
        <authorList>
            <person name="Medvecky M."/>
            <person name="Cejkova D."/>
            <person name="Polansky O."/>
            <person name="Karasova D."/>
            <person name="Kubasova T."/>
            <person name="Cizek A."/>
            <person name="Rychlik I."/>
        </authorList>
    </citation>
    <scope>NUCLEOTIDE SEQUENCE [LARGE SCALE GENOMIC DNA]</scope>
    <source>
        <strain evidence="3">An144</strain>
    </source>
</reference>
<comment type="caution">
    <text evidence="2">The sequence shown here is derived from an EMBL/GenBank/DDBJ whole genome shotgun (WGS) entry which is preliminary data.</text>
</comment>
<name>A0A1Y4QYT6_9ENTE</name>
<evidence type="ECO:0000313" key="2">
    <source>
        <dbReference type="EMBL" id="OUQ10457.1"/>
    </source>
</evidence>
<sequence>MFAAFLTDLHEILRTDNDGLEKEKQLMNYSSNLMNRVIQSWINWQEPQLIQSYQVKGYTVGKAVERSVQFLFGVLTYTRKSVERNGHIIYPIDNLLGLERYDRYSLRTKYALAELSMVTSYRKASELIEVVGNVQASKDTVMKVVHEYETKYKEHEAYLEEYGTEGKCKVDYLYIEGDGVFVGGKDGTNKELAHFIVHEGIETNGQRKMAKNLKQFVGLGHQKTLNHVENYLYRTYDLKNTVIVTNSDGGKGYSQKTFKSLLPVVKGHEHFLDRYHISLKLEQRVFVPELISVFQNAINNYSTRDLQCALDTLESHVETKEQETHVKKLRAYLRRIWKIIKPYHLRELSGEKQGIGIMESLHRILTFRMKRNSKYWGKGLEAMASLLTTKRNGTLKEIFLEKWKEAFALDDRLVAELGKCPNHFFEDERQKVDNIKNYAINYHKPSKQTKERLDWYKGNEN</sequence>
<proteinExistence type="inferred from homology"/>
<dbReference type="Pfam" id="PF06782">
    <property type="entry name" value="UPF0236"/>
    <property type="match status" value="1"/>
</dbReference>